<keyword evidence="2 8" id="KW-0732">Signal</keyword>
<evidence type="ECO:0000259" key="10">
    <source>
        <dbReference type="PROSITE" id="PS50923"/>
    </source>
</evidence>
<dbReference type="GO" id="GO:0048666">
    <property type="term" value="P:neuron development"/>
    <property type="evidence" value="ECO:0007669"/>
    <property type="project" value="UniProtKB-ARBA"/>
</dbReference>
<comment type="caution">
    <text evidence="12">The sequence shown here is derived from an EMBL/GenBank/DDBJ whole genome shotgun (WGS) entry which is preliminary data.</text>
</comment>
<dbReference type="Gene3D" id="2.10.25.10">
    <property type="entry name" value="Laminin"/>
    <property type="match status" value="8"/>
</dbReference>
<dbReference type="InterPro" id="IPR035976">
    <property type="entry name" value="Sushi/SCR/CCP_sf"/>
</dbReference>
<dbReference type="SUPFAM" id="SSF57184">
    <property type="entry name" value="Growth factor receptor domain"/>
    <property type="match status" value="1"/>
</dbReference>
<dbReference type="InterPro" id="IPR009030">
    <property type="entry name" value="Growth_fac_rcpt_cys_sf"/>
</dbReference>
<feature type="disulfide bond" evidence="6">
    <location>
        <begin position="567"/>
        <end position="576"/>
    </location>
</feature>
<dbReference type="SMART" id="SM00181">
    <property type="entry name" value="EGF"/>
    <property type="match status" value="8"/>
</dbReference>
<keyword evidence="13" id="KW-1185">Reference proteome</keyword>
<dbReference type="InterPro" id="IPR018097">
    <property type="entry name" value="EGF_Ca-bd_CS"/>
</dbReference>
<protein>
    <submittedName>
        <fullName evidence="12">Uncharacterized protein</fullName>
    </submittedName>
</protein>
<keyword evidence="4 6" id="KW-1015">Disulfide bond</keyword>
<evidence type="ECO:0000313" key="12">
    <source>
        <dbReference type="EMBL" id="VDI63035.1"/>
    </source>
</evidence>
<dbReference type="PROSITE" id="PS01186">
    <property type="entry name" value="EGF_2"/>
    <property type="match status" value="7"/>
</dbReference>
<feature type="domain" description="EGF-like" evidence="9">
    <location>
        <begin position="494"/>
        <end position="539"/>
    </location>
</feature>
<feature type="disulfide bond" evidence="6">
    <location>
        <begin position="285"/>
        <end position="294"/>
    </location>
</feature>
<dbReference type="PROSITE" id="PS00010">
    <property type="entry name" value="ASX_HYDROXYL"/>
    <property type="match status" value="7"/>
</dbReference>
<evidence type="ECO:0000259" key="11">
    <source>
        <dbReference type="PROSITE" id="PS51212"/>
    </source>
</evidence>
<evidence type="ECO:0000313" key="13">
    <source>
        <dbReference type="Proteomes" id="UP000596742"/>
    </source>
</evidence>
<feature type="domain" description="EGF-like" evidence="9">
    <location>
        <begin position="259"/>
        <end position="295"/>
    </location>
</feature>
<dbReference type="GO" id="GO:0003008">
    <property type="term" value="P:system process"/>
    <property type="evidence" value="ECO:0007669"/>
    <property type="project" value="UniProtKB-ARBA"/>
</dbReference>
<name>A0A8B6GFH3_MYTGA</name>
<evidence type="ECO:0000256" key="4">
    <source>
        <dbReference type="ARBA" id="ARBA00023157"/>
    </source>
</evidence>
<evidence type="ECO:0000256" key="1">
    <source>
        <dbReference type="ARBA" id="ARBA00022536"/>
    </source>
</evidence>
<feature type="domain" description="Sushi" evidence="10">
    <location>
        <begin position="376"/>
        <end position="434"/>
    </location>
</feature>
<dbReference type="PROSITE" id="PS50026">
    <property type="entry name" value="EGF_3"/>
    <property type="match status" value="8"/>
</dbReference>
<keyword evidence="7" id="KW-0768">Sushi</keyword>
<feature type="disulfide bond" evidence="6">
    <location>
        <begin position="363"/>
        <end position="372"/>
    </location>
</feature>
<dbReference type="PANTHER" id="PTHR12916">
    <property type="entry name" value="CYTOCHROME C OXIDASE POLYPEPTIDE VIC-2"/>
    <property type="match status" value="1"/>
</dbReference>
<dbReference type="FunFam" id="2.10.25.10:FF:000004">
    <property type="entry name" value="Neurogenic locus notch 1"/>
    <property type="match status" value="1"/>
</dbReference>
<feature type="domain" description="EGF-like" evidence="9">
    <location>
        <begin position="541"/>
        <end position="577"/>
    </location>
</feature>
<proteinExistence type="predicted"/>
<dbReference type="Pfam" id="PF12661">
    <property type="entry name" value="hEGF"/>
    <property type="match status" value="1"/>
</dbReference>
<feature type="domain" description="EGF-like" evidence="9">
    <location>
        <begin position="144"/>
        <end position="180"/>
    </location>
</feature>
<feature type="disulfide bond" evidence="6">
    <location>
        <begin position="170"/>
        <end position="179"/>
    </location>
</feature>
<dbReference type="FunFam" id="2.10.25.10:FF:000122">
    <property type="entry name" value="Protein crumbs homolog 2"/>
    <property type="match status" value="1"/>
</dbReference>
<evidence type="ECO:0000256" key="6">
    <source>
        <dbReference type="PROSITE-ProRule" id="PRU00076"/>
    </source>
</evidence>
<dbReference type="AlphaFoldDB" id="A0A8B6GFH3"/>
<dbReference type="InterPro" id="IPR001881">
    <property type="entry name" value="EGF-like_Ca-bd_dom"/>
</dbReference>
<dbReference type="FunFam" id="2.10.25.10:FF:000061">
    <property type="entry name" value="Delta-like protein"/>
    <property type="match status" value="1"/>
</dbReference>
<accession>A0A8B6GFH3</accession>
<evidence type="ECO:0000256" key="8">
    <source>
        <dbReference type="SAM" id="SignalP"/>
    </source>
</evidence>
<dbReference type="Proteomes" id="UP000596742">
    <property type="component" value="Unassembled WGS sequence"/>
</dbReference>
<dbReference type="PRINTS" id="PR00010">
    <property type="entry name" value="EGFBLOOD"/>
</dbReference>
<dbReference type="SMART" id="SM00032">
    <property type="entry name" value="CCP"/>
    <property type="match status" value="2"/>
</dbReference>
<organism evidence="12 13">
    <name type="scientific">Mytilus galloprovincialis</name>
    <name type="common">Mediterranean mussel</name>
    <dbReference type="NCBI Taxonomy" id="29158"/>
    <lineage>
        <taxon>Eukaryota</taxon>
        <taxon>Metazoa</taxon>
        <taxon>Spiralia</taxon>
        <taxon>Lophotrochozoa</taxon>
        <taxon>Mollusca</taxon>
        <taxon>Bivalvia</taxon>
        <taxon>Autobranchia</taxon>
        <taxon>Pteriomorphia</taxon>
        <taxon>Mytilida</taxon>
        <taxon>Mytiloidea</taxon>
        <taxon>Mytilidae</taxon>
        <taxon>Mytilinae</taxon>
        <taxon>Mytilus</taxon>
    </lineage>
</organism>
<dbReference type="InterPro" id="IPR002889">
    <property type="entry name" value="WSC_carb-bd"/>
</dbReference>
<keyword evidence="3" id="KW-0677">Repeat</keyword>
<evidence type="ECO:0000256" key="2">
    <source>
        <dbReference type="ARBA" id="ARBA00022729"/>
    </source>
</evidence>
<dbReference type="CDD" id="cd00033">
    <property type="entry name" value="CCP"/>
    <property type="match status" value="1"/>
</dbReference>
<dbReference type="PROSITE" id="PS01187">
    <property type="entry name" value="EGF_CA"/>
    <property type="match status" value="4"/>
</dbReference>
<feature type="domain" description="Sushi" evidence="10">
    <location>
        <begin position="435"/>
        <end position="494"/>
    </location>
</feature>
<keyword evidence="5" id="KW-0325">Glycoprotein</keyword>
<feature type="disulfide bond" evidence="6">
    <location>
        <begin position="247"/>
        <end position="256"/>
    </location>
</feature>
<comment type="caution">
    <text evidence="6">Lacks conserved residue(s) required for the propagation of feature annotation.</text>
</comment>
<dbReference type="EMBL" id="UYJE01008329">
    <property type="protein sequence ID" value="VDI63035.1"/>
    <property type="molecule type" value="Genomic_DNA"/>
</dbReference>
<dbReference type="GO" id="GO:0005886">
    <property type="term" value="C:plasma membrane"/>
    <property type="evidence" value="ECO:0007669"/>
    <property type="project" value="UniProtKB-ARBA"/>
</dbReference>
<dbReference type="PROSITE" id="PS50923">
    <property type="entry name" value="SUSHI"/>
    <property type="match status" value="2"/>
</dbReference>
<dbReference type="GO" id="GO:0051240">
    <property type="term" value="P:positive regulation of multicellular organismal process"/>
    <property type="evidence" value="ECO:0007669"/>
    <property type="project" value="UniProtKB-ARBA"/>
</dbReference>
<feature type="disulfide bond" evidence="7">
    <location>
        <begin position="437"/>
        <end position="480"/>
    </location>
</feature>
<feature type="disulfide bond" evidence="6">
    <location>
        <begin position="324"/>
        <end position="333"/>
    </location>
</feature>
<feature type="signal peptide" evidence="8">
    <location>
        <begin position="1"/>
        <end position="22"/>
    </location>
</feature>
<feature type="domain" description="EGF-like" evidence="9">
    <location>
        <begin position="297"/>
        <end position="334"/>
    </location>
</feature>
<feature type="domain" description="EGF-like" evidence="9">
    <location>
        <begin position="336"/>
        <end position="373"/>
    </location>
</feature>
<dbReference type="GO" id="GO:0005509">
    <property type="term" value="F:calcium ion binding"/>
    <property type="evidence" value="ECO:0007669"/>
    <property type="project" value="InterPro"/>
</dbReference>
<reference evidence="12" key="1">
    <citation type="submission" date="2018-11" db="EMBL/GenBank/DDBJ databases">
        <authorList>
            <person name="Alioto T."/>
            <person name="Alioto T."/>
        </authorList>
    </citation>
    <scope>NUCLEOTIDE SEQUENCE</scope>
</reference>
<dbReference type="SMART" id="SM00179">
    <property type="entry name" value="EGF_CA"/>
    <property type="match status" value="7"/>
</dbReference>
<dbReference type="GO" id="GO:0051241">
    <property type="term" value="P:negative regulation of multicellular organismal process"/>
    <property type="evidence" value="ECO:0007669"/>
    <property type="project" value="UniProtKB-ARBA"/>
</dbReference>
<feature type="domain" description="WSC" evidence="11">
    <location>
        <begin position="55"/>
        <end position="146"/>
    </location>
</feature>
<dbReference type="SMART" id="SM00321">
    <property type="entry name" value="WSC"/>
    <property type="match status" value="1"/>
</dbReference>
<evidence type="ECO:0000256" key="5">
    <source>
        <dbReference type="ARBA" id="ARBA00023180"/>
    </source>
</evidence>
<dbReference type="GO" id="GO:0000902">
    <property type="term" value="P:cell morphogenesis"/>
    <property type="evidence" value="ECO:0007669"/>
    <property type="project" value="UniProtKB-ARBA"/>
</dbReference>
<keyword evidence="1 6" id="KW-0245">EGF-like domain</keyword>
<dbReference type="SUPFAM" id="SSF57535">
    <property type="entry name" value="Complement control module/SCR domain"/>
    <property type="match status" value="2"/>
</dbReference>
<dbReference type="CDD" id="cd00054">
    <property type="entry name" value="EGF_CA"/>
    <property type="match status" value="7"/>
</dbReference>
<feature type="chain" id="PRO_5032554993" evidence="8">
    <location>
        <begin position="23"/>
        <end position="583"/>
    </location>
</feature>
<evidence type="ECO:0000256" key="7">
    <source>
        <dbReference type="PROSITE-ProRule" id="PRU00302"/>
    </source>
</evidence>
<dbReference type="SUPFAM" id="SSF57196">
    <property type="entry name" value="EGF/Laminin"/>
    <property type="match status" value="4"/>
</dbReference>
<feature type="domain" description="EGF-like" evidence="9">
    <location>
        <begin position="220"/>
        <end position="257"/>
    </location>
</feature>
<dbReference type="PANTHER" id="PTHR12916:SF4">
    <property type="entry name" value="UNINFLATABLE, ISOFORM C"/>
    <property type="match status" value="1"/>
</dbReference>
<dbReference type="PROSITE" id="PS51212">
    <property type="entry name" value="WSC"/>
    <property type="match status" value="1"/>
</dbReference>
<dbReference type="InterPro" id="IPR013032">
    <property type="entry name" value="EGF-like_CS"/>
</dbReference>
<evidence type="ECO:0000256" key="3">
    <source>
        <dbReference type="ARBA" id="ARBA00022737"/>
    </source>
</evidence>
<dbReference type="GO" id="GO:0042063">
    <property type="term" value="P:gliogenesis"/>
    <property type="evidence" value="ECO:0007669"/>
    <property type="project" value="UniProtKB-ARBA"/>
</dbReference>
<dbReference type="PROSITE" id="PS00022">
    <property type="entry name" value="EGF_1"/>
    <property type="match status" value="6"/>
</dbReference>
<feature type="domain" description="EGF-like" evidence="9">
    <location>
        <begin position="182"/>
        <end position="218"/>
    </location>
</feature>
<dbReference type="FunFam" id="2.10.25.10:FF:000230">
    <property type="entry name" value="Delta-like protein"/>
    <property type="match status" value="2"/>
</dbReference>
<evidence type="ECO:0000259" key="9">
    <source>
        <dbReference type="PROSITE" id="PS50026"/>
    </source>
</evidence>
<dbReference type="InterPro" id="IPR000436">
    <property type="entry name" value="Sushi_SCR_CCP_dom"/>
</dbReference>
<gene>
    <name evidence="12" type="ORF">MGAL_10B087292</name>
</gene>
<sequence>MHSQLILISFAFLVVNIDNVFSRRNRNRRPGEDEGSHSGGKQNRVRLNIPQRLLGYKFIGCLVDNRARMLDVKHVDRKMTLQKCAKLCSEYSFFGVQFSRQCFCGNARGNKRVYRRRPRRECNFACGGNRRQSCGGRWRNIVYSISTCASGPCKNGATCKDKANGYNCICPPGFTDEYCSTDVDECETNPCKNSGTCKDEINGYKCTCPAGYTGTNCESHTDICGYDNPCKNGGTCKNSDNGYSCSCPTGFTGKNCEINIDECEPNPCKNSGTCKDEVNGYLCTCPDGYTGTNCENEIHGCGYENPCTNGGTCRDTANGYFCSCPKGFAGKHCQINIDDCGYINPCKNGGTCIDEVNGYSCSCATGFYGKSCRAKIPCQEPDSVMDATKTVDTLEVGGIVTYVCDFGYSMLSGDAILTCKIGPFWMGTLPTCSVIKCKITGLNDYTIPSTTSDVSPTTQVSFTCLPGYKLPNGDAGQRECRLGGEWNTPLACEDINECLPNPCYEGTNCEIDFQNIDNCLQHECTCMTHRVGYKGKTCEIDINECLPNPCKHGATCNDKVNDYSCTCPKGYEGKNCAIGMMSD</sequence>
<dbReference type="FunFam" id="2.10.25.10:FF:000575">
    <property type="entry name" value="Crumbs, isoform C"/>
    <property type="match status" value="1"/>
</dbReference>
<dbReference type="InterPro" id="IPR000742">
    <property type="entry name" value="EGF"/>
</dbReference>
<dbReference type="FunFam" id="2.10.25.10:FF:000143">
    <property type="entry name" value="Protein crumbs 1"/>
    <property type="match status" value="1"/>
</dbReference>
<dbReference type="InterPro" id="IPR000152">
    <property type="entry name" value="EGF-type_Asp/Asn_hydroxyl_site"/>
</dbReference>
<dbReference type="OrthoDB" id="6161811at2759"/>
<feature type="disulfide bond" evidence="6">
    <location>
        <begin position="208"/>
        <end position="217"/>
    </location>
</feature>
<dbReference type="Pfam" id="PF00008">
    <property type="entry name" value="EGF"/>
    <property type="match status" value="6"/>
</dbReference>